<organism evidence="1">
    <name type="scientific">Arion vulgaris</name>
    <dbReference type="NCBI Taxonomy" id="1028688"/>
    <lineage>
        <taxon>Eukaryota</taxon>
        <taxon>Metazoa</taxon>
        <taxon>Spiralia</taxon>
        <taxon>Lophotrochozoa</taxon>
        <taxon>Mollusca</taxon>
        <taxon>Gastropoda</taxon>
        <taxon>Heterobranchia</taxon>
        <taxon>Euthyneura</taxon>
        <taxon>Panpulmonata</taxon>
        <taxon>Eupulmonata</taxon>
        <taxon>Stylommatophora</taxon>
        <taxon>Helicina</taxon>
        <taxon>Arionoidea</taxon>
        <taxon>Arionidae</taxon>
        <taxon>Arion</taxon>
    </lineage>
</organism>
<proteinExistence type="predicted"/>
<protein>
    <submittedName>
        <fullName evidence="1">Uncharacterized protein</fullName>
    </submittedName>
</protein>
<dbReference type="AlphaFoldDB" id="A0A0B6YF52"/>
<reference evidence="1" key="1">
    <citation type="submission" date="2014-12" db="EMBL/GenBank/DDBJ databases">
        <title>Insight into the proteome of Arion vulgaris.</title>
        <authorList>
            <person name="Aradska J."/>
            <person name="Bulat T."/>
            <person name="Smidak R."/>
            <person name="Sarate P."/>
            <person name="Gangsoo J."/>
            <person name="Sialana F."/>
            <person name="Bilban M."/>
            <person name="Lubec G."/>
        </authorList>
    </citation>
    <scope>NUCLEOTIDE SEQUENCE</scope>
    <source>
        <tissue evidence="1">Skin</tissue>
    </source>
</reference>
<sequence>MNISSVRQKKNVLASEEATSLPVMMAEDYTRYTLHSPYSVQIKSTASSTLLDHTEHYGQDITDISSKQPPFLGRQHLTA</sequence>
<feature type="non-terminal residue" evidence="1">
    <location>
        <position position="79"/>
    </location>
</feature>
<accession>A0A0B6YF52</accession>
<evidence type="ECO:0000313" key="1">
    <source>
        <dbReference type="EMBL" id="CEK54396.1"/>
    </source>
</evidence>
<dbReference type="EMBL" id="HACG01007531">
    <property type="protein sequence ID" value="CEK54396.1"/>
    <property type="molecule type" value="Transcribed_RNA"/>
</dbReference>
<gene>
    <name evidence="1" type="primary">ORF22681</name>
</gene>
<name>A0A0B6YF52_9EUPU</name>